<proteinExistence type="predicted"/>
<dbReference type="EMBL" id="JAVDXT010000001">
    <property type="protein sequence ID" value="MDR7376806.1"/>
    <property type="molecule type" value="Genomic_DNA"/>
</dbReference>
<dbReference type="RefSeq" id="WP_310372012.1">
    <property type="nucleotide sequence ID" value="NZ_JAVDXT010000001.1"/>
</dbReference>
<feature type="domain" description="CSD" evidence="5">
    <location>
        <begin position="2"/>
        <end position="66"/>
    </location>
</feature>
<dbReference type="InterPro" id="IPR019844">
    <property type="entry name" value="CSD_CS"/>
</dbReference>
<dbReference type="PANTHER" id="PTHR12962:SF1">
    <property type="entry name" value="COLD SHOCK DOMAIN-CONTAINING PROTEIN CG9705"/>
    <property type="match status" value="1"/>
</dbReference>
<dbReference type="InterPro" id="IPR011129">
    <property type="entry name" value="CSD"/>
</dbReference>
<dbReference type="InterPro" id="IPR012340">
    <property type="entry name" value="NA-bd_OB-fold"/>
</dbReference>
<dbReference type="InterPro" id="IPR002059">
    <property type="entry name" value="CSP_DNA-bd"/>
</dbReference>
<dbReference type="PANTHER" id="PTHR12962">
    <property type="entry name" value="CALCIUM-REGULATED HEAT STABLE PROTEIN CRHSP-24-RELATED"/>
    <property type="match status" value="1"/>
</dbReference>
<comment type="caution">
    <text evidence="6">The sequence shown here is derived from an EMBL/GenBank/DDBJ whole genome shotgun (WGS) entry which is preliminary data.</text>
</comment>
<feature type="compositionally biased region" description="Low complexity" evidence="3">
    <location>
        <begin position="67"/>
        <end position="76"/>
    </location>
</feature>
<dbReference type="SMART" id="SM00357">
    <property type="entry name" value="CSP"/>
    <property type="match status" value="1"/>
</dbReference>
<keyword evidence="1" id="KW-0597">Phosphoprotein</keyword>
<evidence type="ECO:0000256" key="3">
    <source>
        <dbReference type="SAM" id="MobiDB-lite"/>
    </source>
</evidence>
<dbReference type="InterPro" id="IPR052069">
    <property type="entry name" value="Ca-reg_mRNA-binding_domain"/>
</dbReference>
<dbReference type="CDD" id="cd04458">
    <property type="entry name" value="CSP_CDS"/>
    <property type="match status" value="1"/>
</dbReference>
<accession>A0ABU2C648</accession>
<dbReference type="PROSITE" id="PS00352">
    <property type="entry name" value="CSD_1"/>
    <property type="match status" value="1"/>
</dbReference>
<feature type="transmembrane region" description="Helical" evidence="4">
    <location>
        <begin position="94"/>
        <end position="113"/>
    </location>
</feature>
<keyword evidence="7" id="KW-1185">Reference proteome</keyword>
<dbReference type="Pfam" id="PF00313">
    <property type="entry name" value="CSD"/>
    <property type="match status" value="1"/>
</dbReference>
<evidence type="ECO:0000259" key="5">
    <source>
        <dbReference type="PROSITE" id="PS51857"/>
    </source>
</evidence>
<evidence type="ECO:0000256" key="1">
    <source>
        <dbReference type="ARBA" id="ARBA00022553"/>
    </source>
</evidence>
<dbReference type="Gene3D" id="2.40.50.140">
    <property type="entry name" value="Nucleic acid-binding proteins"/>
    <property type="match status" value="1"/>
</dbReference>
<dbReference type="SUPFAM" id="SSF50249">
    <property type="entry name" value="Nucleic acid-binding proteins"/>
    <property type="match status" value="1"/>
</dbReference>
<dbReference type="InterPro" id="IPR010718">
    <property type="entry name" value="DUF1294"/>
</dbReference>
<feature type="transmembrane region" description="Helical" evidence="4">
    <location>
        <begin position="119"/>
        <end position="137"/>
    </location>
</feature>
<organism evidence="6 7">
    <name type="scientific">Rhodoferax ferrireducens</name>
    <dbReference type="NCBI Taxonomy" id="192843"/>
    <lineage>
        <taxon>Bacteria</taxon>
        <taxon>Pseudomonadati</taxon>
        <taxon>Pseudomonadota</taxon>
        <taxon>Betaproteobacteria</taxon>
        <taxon>Burkholderiales</taxon>
        <taxon>Comamonadaceae</taxon>
        <taxon>Rhodoferax</taxon>
    </lineage>
</organism>
<name>A0ABU2C648_9BURK</name>
<protein>
    <submittedName>
        <fullName evidence="6">Uncharacterized membrane protein YsdA (DUF1294 family)/cold shock CspA family protein</fullName>
    </submittedName>
</protein>
<sequence length="213" mass="23873">MQKQGTIQRWDAARGFGFIRSPQTPADIFFHIKDYRGAAAPREGEAVWFEEITVGGKGPRAMAVRTATTPAQAAPQRQRRPAPRPGVHRTDSNPAFFALLTIGWICLLAWGVWAHRLPLWVLGAAVAVNLATFFAYWTDKHAARTRQWRTKEDSLHVFSLLGGWPGAGVAQAILRHKSSKAAFQATYWVTVVVHCAALLGWLFWLQPRMLFNQ</sequence>
<evidence type="ECO:0000313" key="6">
    <source>
        <dbReference type="EMBL" id="MDR7376806.1"/>
    </source>
</evidence>
<reference evidence="6 7" key="1">
    <citation type="submission" date="2023-07" db="EMBL/GenBank/DDBJ databases">
        <title>Sorghum-associated microbial communities from plants grown in Nebraska, USA.</title>
        <authorList>
            <person name="Schachtman D."/>
        </authorList>
    </citation>
    <scope>NUCLEOTIDE SEQUENCE [LARGE SCALE GENOMIC DNA]</scope>
    <source>
        <strain evidence="6 7">BE313</strain>
    </source>
</reference>
<feature type="transmembrane region" description="Helical" evidence="4">
    <location>
        <begin position="157"/>
        <end position="174"/>
    </location>
</feature>
<gene>
    <name evidence="6" type="ORF">J2X19_001464</name>
</gene>
<feature type="region of interest" description="Disordered" evidence="3">
    <location>
        <begin position="67"/>
        <end position="89"/>
    </location>
</feature>
<keyword evidence="4" id="KW-0472">Membrane</keyword>
<evidence type="ECO:0000256" key="4">
    <source>
        <dbReference type="SAM" id="Phobius"/>
    </source>
</evidence>
<comment type="subcellular location">
    <subcellularLocation>
        <location evidence="2">Cytoplasm</location>
    </subcellularLocation>
</comment>
<keyword evidence="4" id="KW-1133">Transmembrane helix</keyword>
<dbReference type="Proteomes" id="UP001180487">
    <property type="component" value="Unassembled WGS sequence"/>
</dbReference>
<evidence type="ECO:0000313" key="7">
    <source>
        <dbReference type="Proteomes" id="UP001180487"/>
    </source>
</evidence>
<dbReference type="PROSITE" id="PS51857">
    <property type="entry name" value="CSD_2"/>
    <property type="match status" value="1"/>
</dbReference>
<evidence type="ECO:0000256" key="2">
    <source>
        <dbReference type="RuleBase" id="RU000408"/>
    </source>
</evidence>
<keyword evidence="4" id="KW-0812">Transmembrane</keyword>
<dbReference type="Pfam" id="PF06961">
    <property type="entry name" value="DUF1294"/>
    <property type="match status" value="1"/>
</dbReference>
<feature type="transmembrane region" description="Helical" evidence="4">
    <location>
        <begin position="186"/>
        <end position="205"/>
    </location>
</feature>